<dbReference type="Proteomes" id="UP000317800">
    <property type="component" value="Segment"/>
</dbReference>
<evidence type="ECO:0000313" key="3">
    <source>
        <dbReference type="Proteomes" id="UP000317800"/>
    </source>
</evidence>
<keyword evidence="3" id="KW-1185">Reference proteome</keyword>
<organism evidence="2 3">
    <name type="scientific">Bacillus phage vB_BmeM-Goe8</name>
    <dbReference type="NCBI Taxonomy" id="2593638"/>
    <lineage>
        <taxon>Viruses</taxon>
        <taxon>Duplodnaviria</taxon>
        <taxon>Heunggongvirae</taxon>
        <taxon>Uroviricota</taxon>
        <taxon>Caudoviricetes</taxon>
        <taxon>Herelleviridae</taxon>
        <taxon>Bastillevirinae</taxon>
        <taxon>Goettingenvirus</taxon>
        <taxon>Goettingenvirus goe8</taxon>
    </lineage>
</organism>
<keyword evidence="1" id="KW-0175">Coiled coil</keyword>
<gene>
    <name evidence="2" type="ORF">Goe8_c01780</name>
</gene>
<sequence length="153" mass="18140">MEFFTNKTEKYRKDAEEYKQLWEEEQKKVAMLEATLGGVRADLDSRHRVILRLERIVRKGTTQATREDIRKLTLNEIESLIKEATLDLSAYKNVKSHYTPYSHHMSLGRIREKDRETIVMETIIGEMEEYIENLTREKYRKILDAEEKGGSEQ</sequence>
<reference evidence="2 3" key="1">
    <citation type="submission" date="2019-06" db="EMBL/GenBank/DDBJ databases">
        <authorList>
            <person name="Hertel R."/>
        </authorList>
    </citation>
    <scope>NUCLEOTIDE SEQUENCE [LARGE SCALE GENOMIC DNA]</scope>
</reference>
<feature type="coiled-coil region" evidence="1">
    <location>
        <begin position="1"/>
        <end position="35"/>
    </location>
</feature>
<dbReference type="EMBL" id="MN043729">
    <property type="protein sequence ID" value="QDP42951.1"/>
    <property type="molecule type" value="Genomic_DNA"/>
</dbReference>
<accession>A0A516KMX5</accession>
<name>A0A516KMX5_9CAUD</name>
<evidence type="ECO:0000256" key="1">
    <source>
        <dbReference type="SAM" id="Coils"/>
    </source>
</evidence>
<evidence type="ECO:0000313" key="2">
    <source>
        <dbReference type="EMBL" id="QDP42951.1"/>
    </source>
</evidence>
<proteinExistence type="predicted"/>
<protein>
    <submittedName>
        <fullName evidence="2">Uncharacterized protein</fullName>
    </submittedName>
</protein>